<dbReference type="HOGENOM" id="CLU_1727703_0_0_10"/>
<dbReference type="AlphaFoldDB" id="C6XZW8"/>
<dbReference type="PROSITE" id="PS51257">
    <property type="entry name" value="PROKAR_LIPOPROTEIN"/>
    <property type="match status" value="1"/>
</dbReference>
<proteinExistence type="predicted"/>
<dbReference type="eggNOG" id="ENOG5032RWQ">
    <property type="taxonomic scope" value="Bacteria"/>
</dbReference>
<dbReference type="OrthoDB" id="1007362at2"/>
<name>C6XZW8_PEDHD</name>
<dbReference type="EMBL" id="CP001681">
    <property type="protein sequence ID" value="ACU02663.1"/>
    <property type="molecule type" value="Genomic_DNA"/>
</dbReference>
<sequence>MKHTKTYLLVPAILLLLVLVSSCSKETVPYDHPFFHINFDSRSRIEVLSNRKDTVSYKVYLSSSLQFEPIDLTYEVIVGDGLQENRDFVLITKGPTLTFPQGIFERPIKIAWKESVLDPAKNNTLTIRLLSNTRNFTLGMPGPDQLERELLIIKK</sequence>
<gene>
    <name evidence="1" type="ordered locus">Phep_0439</name>
</gene>
<dbReference type="Proteomes" id="UP000000852">
    <property type="component" value="Chromosome"/>
</dbReference>
<evidence type="ECO:0008006" key="3">
    <source>
        <dbReference type="Google" id="ProtNLM"/>
    </source>
</evidence>
<keyword evidence="2" id="KW-1185">Reference proteome</keyword>
<evidence type="ECO:0000313" key="1">
    <source>
        <dbReference type="EMBL" id="ACU02663.1"/>
    </source>
</evidence>
<accession>C6XZW8</accession>
<organism evidence="1 2">
    <name type="scientific">Pedobacter heparinus (strain ATCC 13125 / DSM 2366 / CIP 104194 / JCM 7457 / NBRC 12017 / NCIMB 9290 / NRRL B-14731 / HIM 762-3)</name>
    <dbReference type="NCBI Taxonomy" id="485917"/>
    <lineage>
        <taxon>Bacteria</taxon>
        <taxon>Pseudomonadati</taxon>
        <taxon>Bacteroidota</taxon>
        <taxon>Sphingobacteriia</taxon>
        <taxon>Sphingobacteriales</taxon>
        <taxon>Sphingobacteriaceae</taxon>
        <taxon>Pedobacter</taxon>
    </lineage>
</organism>
<protein>
    <recommendedName>
        <fullName evidence="3">Lipoprotein</fullName>
    </recommendedName>
</protein>
<reference evidence="1 2" key="1">
    <citation type="journal article" date="2009" name="Stand. Genomic Sci.">
        <title>Complete genome sequence of Pedobacter heparinus type strain (HIM 762-3).</title>
        <authorList>
            <person name="Han C."/>
            <person name="Spring S."/>
            <person name="Lapidus A."/>
            <person name="Del Rio T.G."/>
            <person name="Tice H."/>
            <person name="Copeland A."/>
            <person name="Cheng J.F."/>
            <person name="Lucas S."/>
            <person name="Chen F."/>
            <person name="Nolan M."/>
            <person name="Bruce D."/>
            <person name="Goodwin L."/>
            <person name="Pitluck S."/>
            <person name="Ivanova N."/>
            <person name="Mavromatis K."/>
            <person name="Mikhailova N."/>
            <person name="Pati A."/>
            <person name="Chen A."/>
            <person name="Palaniappan K."/>
            <person name="Land M."/>
            <person name="Hauser L."/>
            <person name="Chang Y.J."/>
            <person name="Jeffries C.C."/>
            <person name="Saunders E."/>
            <person name="Chertkov O."/>
            <person name="Brettin T."/>
            <person name="Goker M."/>
            <person name="Rohde M."/>
            <person name="Bristow J."/>
            <person name="Eisen J.A."/>
            <person name="Markowitz V."/>
            <person name="Hugenholtz P."/>
            <person name="Kyrpides N.C."/>
            <person name="Klenk H.P."/>
            <person name="Detter J.C."/>
        </authorList>
    </citation>
    <scope>NUCLEOTIDE SEQUENCE [LARGE SCALE GENOMIC DNA]</scope>
    <source>
        <strain evidence="2">ATCC 13125 / DSM 2366 / CIP 104194 / JCM 7457 / NBRC 12017 / NCIMB 9290 / NRRL B-14731 / HIM 762-3</strain>
    </source>
</reference>
<evidence type="ECO:0000313" key="2">
    <source>
        <dbReference type="Proteomes" id="UP000000852"/>
    </source>
</evidence>
<dbReference type="STRING" id="485917.Phep_0439"/>
<dbReference type="KEGG" id="phe:Phep_0439"/>
<dbReference type="RefSeq" id="WP_012780616.1">
    <property type="nucleotide sequence ID" value="NC_013061.1"/>
</dbReference>